<protein>
    <submittedName>
        <fullName evidence="1">Uncharacterized protein</fullName>
    </submittedName>
</protein>
<proteinExistence type="predicted"/>
<comment type="caution">
    <text evidence="1">The sequence shown here is derived from an EMBL/GenBank/DDBJ whole genome shotgun (WGS) entry which is preliminary data.</text>
</comment>
<dbReference type="EMBL" id="MIJE01000022">
    <property type="protein sequence ID" value="OEF97015.1"/>
    <property type="molecule type" value="Genomic_DNA"/>
</dbReference>
<name>A0A1E5G210_9FIRM</name>
<keyword evidence="2" id="KW-1185">Reference proteome</keyword>
<accession>A0A1E5G210</accession>
<gene>
    <name evidence="1" type="ORF">BHF68_05290</name>
</gene>
<reference evidence="1 2" key="1">
    <citation type="submission" date="2016-09" db="EMBL/GenBank/DDBJ databases">
        <title>Draft genome sequence for the type strain of Desulfuribacillus alkaliarsenatis AHT28, an obligately anaerobic, sulfidogenic bacterium isolated from Russian soda lake sediments.</title>
        <authorList>
            <person name="Abin C.A."/>
            <person name="Hollibaugh J.T."/>
        </authorList>
    </citation>
    <scope>NUCLEOTIDE SEQUENCE [LARGE SCALE GENOMIC DNA]</scope>
    <source>
        <strain evidence="1 2">AHT28</strain>
    </source>
</reference>
<sequence length="61" mass="6596">MGSTEQTCETVVNLHPTGRRGRVRQLEPFAGGLYSRLVKITVKKLPCPSVVCELGALGNRA</sequence>
<evidence type="ECO:0000313" key="1">
    <source>
        <dbReference type="EMBL" id="OEF97015.1"/>
    </source>
</evidence>
<evidence type="ECO:0000313" key="2">
    <source>
        <dbReference type="Proteomes" id="UP000094296"/>
    </source>
</evidence>
<dbReference type="RefSeq" id="WP_069643061.1">
    <property type="nucleotide sequence ID" value="NZ_MIJE01000022.1"/>
</dbReference>
<organism evidence="1 2">
    <name type="scientific">Desulfuribacillus alkaliarsenatis</name>
    <dbReference type="NCBI Taxonomy" id="766136"/>
    <lineage>
        <taxon>Bacteria</taxon>
        <taxon>Bacillati</taxon>
        <taxon>Bacillota</taxon>
        <taxon>Desulfuribacillia</taxon>
        <taxon>Desulfuribacillales</taxon>
        <taxon>Desulfuribacillaceae</taxon>
        <taxon>Desulfuribacillus</taxon>
    </lineage>
</organism>
<dbReference type="AlphaFoldDB" id="A0A1E5G210"/>
<dbReference type="Proteomes" id="UP000094296">
    <property type="component" value="Unassembled WGS sequence"/>
</dbReference>